<protein>
    <submittedName>
        <fullName evidence="10">ABC transporter permease</fullName>
    </submittedName>
</protein>
<dbReference type="InterPro" id="IPR011527">
    <property type="entry name" value="ABC1_TM_dom"/>
</dbReference>
<keyword evidence="3" id="KW-0547">Nucleotide-binding</keyword>
<organism evidence="10 11">
    <name type="scientific">Anaeromyxobacter oryzae</name>
    <dbReference type="NCBI Taxonomy" id="2918170"/>
    <lineage>
        <taxon>Bacteria</taxon>
        <taxon>Pseudomonadati</taxon>
        <taxon>Myxococcota</taxon>
        <taxon>Myxococcia</taxon>
        <taxon>Myxococcales</taxon>
        <taxon>Cystobacterineae</taxon>
        <taxon>Anaeromyxobacteraceae</taxon>
        <taxon>Anaeromyxobacter</taxon>
    </lineage>
</organism>
<comment type="subcellular location">
    <subcellularLocation>
        <location evidence="1">Cell membrane</location>
        <topology evidence="1">Multi-pass membrane protein</topology>
    </subcellularLocation>
</comment>
<reference evidence="11" key="1">
    <citation type="journal article" date="2022" name="Int. J. Syst. Evol. Microbiol.">
        <title>Anaeromyxobacter oryzae sp. nov., Anaeromyxobacter diazotrophicus sp. nov. and Anaeromyxobacter paludicola sp. nov., isolated from paddy soils.</title>
        <authorList>
            <person name="Itoh H."/>
            <person name="Xu Z."/>
            <person name="Mise K."/>
            <person name="Masuda Y."/>
            <person name="Ushijima N."/>
            <person name="Hayakawa C."/>
            <person name="Shiratori Y."/>
            <person name="Senoo K."/>
        </authorList>
    </citation>
    <scope>NUCLEOTIDE SEQUENCE [LARGE SCALE GENOMIC DNA]</scope>
    <source>
        <strain evidence="11">Red232</strain>
    </source>
</reference>
<keyword evidence="5 7" id="KW-1133">Transmembrane helix</keyword>
<feature type="transmembrane region" description="Helical" evidence="7">
    <location>
        <begin position="68"/>
        <end position="92"/>
    </location>
</feature>
<keyword evidence="4" id="KW-0067">ATP-binding</keyword>
<feature type="domain" description="ABC transporter" evidence="8">
    <location>
        <begin position="352"/>
        <end position="587"/>
    </location>
</feature>
<dbReference type="PROSITE" id="PS50893">
    <property type="entry name" value="ABC_TRANSPORTER_2"/>
    <property type="match status" value="1"/>
</dbReference>
<evidence type="ECO:0000256" key="1">
    <source>
        <dbReference type="ARBA" id="ARBA00004651"/>
    </source>
</evidence>
<proteinExistence type="predicted"/>
<evidence type="ECO:0000256" key="4">
    <source>
        <dbReference type="ARBA" id="ARBA00022840"/>
    </source>
</evidence>
<dbReference type="RefSeq" id="WP_248353730.1">
    <property type="nucleotide sequence ID" value="NZ_AP025591.1"/>
</dbReference>
<keyword evidence="11" id="KW-1185">Reference proteome</keyword>
<dbReference type="PROSITE" id="PS00211">
    <property type="entry name" value="ABC_TRANSPORTER_1"/>
    <property type="match status" value="1"/>
</dbReference>
<evidence type="ECO:0000256" key="3">
    <source>
        <dbReference type="ARBA" id="ARBA00022741"/>
    </source>
</evidence>
<dbReference type="Proteomes" id="UP001162891">
    <property type="component" value="Chromosome"/>
</dbReference>
<accession>A0ABM7X053</accession>
<evidence type="ECO:0000256" key="7">
    <source>
        <dbReference type="SAM" id="Phobius"/>
    </source>
</evidence>
<dbReference type="SUPFAM" id="SSF52540">
    <property type="entry name" value="P-loop containing nucleoside triphosphate hydrolases"/>
    <property type="match status" value="1"/>
</dbReference>
<gene>
    <name evidence="10" type="ORF">AMOR_41650</name>
</gene>
<dbReference type="Gene3D" id="1.20.1560.10">
    <property type="entry name" value="ABC transporter type 1, transmembrane domain"/>
    <property type="match status" value="1"/>
</dbReference>
<evidence type="ECO:0000259" key="8">
    <source>
        <dbReference type="PROSITE" id="PS50893"/>
    </source>
</evidence>
<sequence length="599" mass="63613">MPRPRREEPASSAPTPIRKLFRAFGRDLAPFRASIAALVVASMLSPALETAAVWLFKLVVDRVLVPRALAPLGWLALLLTCVAIADGAVAFADRLLSTSVSERFLLALRARVLRHVLGLSLDGLERRRLGDVLSRLTGDSASIESFLVSGLTAALADVLRVIFFATALFVIDWRLAAVALVALPLFALAVRRFTGRIREIAREARRRAGAVSAVAEESLSNAALVQAYGREQDEVDRFRREGLAGVAAQLSAARLRGLLAPLVDLIELAGGLAVIAIGTGELSAGRVTLGGLLVFVTYVGKLYQPVRGLGTFVTSAHSAAAAAERIVELLEQRPSVEDRPSARPLLGARGEVVFEDVSFRYPGAARDALSGVSFRVRPGELLAVVGASGSGKSTIVNLLLRFYEPTRGRILVDGHDLRDLTLRSLRDATALVLQETLLLHASIRENVAYGQPGADDAAIARAVHAADLDGVVAALPEGLDSTVGQRGRRLSGGERQRLALARALVRGAPILLLDEPTAALDAAAADRVLAPLQRAMSGRTTILVSHDISTIRSATTIVVLDGGRVVERGTHAALAARGGPYARLLRARERDAATPRVIA</sequence>
<evidence type="ECO:0000256" key="2">
    <source>
        <dbReference type="ARBA" id="ARBA00022692"/>
    </source>
</evidence>
<dbReference type="Pfam" id="PF00005">
    <property type="entry name" value="ABC_tran"/>
    <property type="match status" value="1"/>
</dbReference>
<feature type="transmembrane region" description="Helical" evidence="7">
    <location>
        <begin position="35"/>
        <end position="56"/>
    </location>
</feature>
<dbReference type="InterPro" id="IPR036640">
    <property type="entry name" value="ABC1_TM_sf"/>
</dbReference>
<dbReference type="Gene3D" id="3.40.50.300">
    <property type="entry name" value="P-loop containing nucleotide triphosphate hydrolases"/>
    <property type="match status" value="1"/>
</dbReference>
<evidence type="ECO:0000313" key="11">
    <source>
        <dbReference type="Proteomes" id="UP001162891"/>
    </source>
</evidence>
<dbReference type="PANTHER" id="PTHR43394:SF1">
    <property type="entry name" value="ATP-BINDING CASSETTE SUB-FAMILY B MEMBER 10, MITOCHONDRIAL"/>
    <property type="match status" value="1"/>
</dbReference>
<dbReference type="SUPFAM" id="SSF90123">
    <property type="entry name" value="ABC transporter transmembrane region"/>
    <property type="match status" value="1"/>
</dbReference>
<evidence type="ECO:0000259" key="9">
    <source>
        <dbReference type="PROSITE" id="PS50929"/>
    </source>
</evidence>
<dbReference type="Pfam" id="PF00664">
    <property type="entry name" value="ABC_membrane"/>
    <property type="match status" value="1"/>
</dbReference>
<dbReference type="InterPro" id="IPR017871">
    <property type="entry name" value="ABC_transporter-like_CS"/>
</dbReference>
<dbReference type="InterPro" id="IPR003593">
    <property type="entry name" value="AAA+_ATPase"/>
</dbReference>
<evidence type="ECO:0000313" key="10">
    <source>
        <dbReference type="EMBL" id="BDG05169.1"/>
    </source>
</evidence>
<feature type="domain" description="ABC transmembrane type-1" evidence="9">
    <location>
        <begin position="36"/>
        <end position="318"/>
    </location>
</feature>
<dbReference type="PROSITE" id="PS50929">
    <property type="entry name" value="ABC_TM1F"/>
    <property type="match status" value="1"/>
</dbReference>
<dbReference type="InterPro" id="IPR027417">
    <property type="entry name" value="P-loop_NTPase"/>
</dbReference>
<dbReference type="SMART" id="SM00382">
    <property type="entry name" value="AAA"/>
    <property type="match status" value="1"/>
</dbReference>
<dbReference type="InterPro" id="IPR039421">
    <property type="entry name" value="Type_1_exporter"/>
</dbReference>
<dbReference type="EMBL" id="AP025591">
    <property type="protein sequence ID" value="BDG05169.1"/>
    <property type="molecule type" value="Genomic_DNA"/>
</dbReference>
<dbReference type="PANTHER" id="PTHR43394">
    <property type="entry name" value="ATP-DEPENDENT PERMEASE MDL1, MITOCHONDRIAL"/>
    <property type="match status" value="1"/>
</dbReference>
<keyword evidence="6 7" id="KW-0472">Membrane</keyword>
<keyword evidence="2 7" id="KW-0812">Transmembrane</keyword>
<name>A0ABM7X053_9BACT</name>
<evidence type="ECO:0000256" key="6">
    <source>
        <dbReference type="ARBA" id="ARBA00023136"/>
    </source>
</evidence>
<evidence type="ECO:0000256" key="5">
    <source>
        <dbReference type="ARBA" id="ARBA00022989"/>
    </source>
</evidence>
<dbReference type="InterPro" id="IPR003439">
    <property type="entry name" value="ABC_transporter-like_ATP-bd"/>
</dbReference>